<evidence type="ECO:0000256" key="8">
    <source>
        <dbReference type="ARBA" id="ARBA00023014"/>
    </source>
</evidence>
<dbReference type="InterPro" id="IPR007197">
    <property type="entry name" value="rSAM"/>
</dbReference>
<evidence type="ECO:0000256" key="5">
    <source>
        <dbReference type="ARBA" id="ARBA00022723"/>
    </source>
</evidence>
<evidence type="ECO:0000313" key="13">
    <source>
        <dbReference type="Proteomes" id="UP000826793"/>
    </source>
</evidence>
<dbReference type="PANTHER" id="PTHR30352:SF4">
    <property type="entry name" value="PYRUVATE FORMATE-LYASE 2-ACTIVATING ENZYME"/>
    <property type="match status" value="1"/>
</dbReference>
<dbReference type="PROSITE" id="PS51918">
    <property type="entry name" value="RADICAL_SAM"/>
    <property type="match status" value="1"/>
</dbReference>
<comment type="cofactor">
    <cofactor evidence="1">
        <name>[4Fe-4S] cluster</name>
        <dbReference type="ChEBI" id="CHEBI:49883"/>
    </cofactor>
</comment>
<sequence length="311" mass="34696">MTDRQLLHLFDIQRFSLHDGPGIRTTVFFKGCNLRCPWCSNPESQRREKDLLYMENSCLGCGACAAQCPQGAIRFHPGELPVFHRDRCQRCGRCVQVCPGSALRLAGMDRTVEDVLNLVERDRAYYERSGGGLTLSGGEPLLQLEAAEALAFGAQNRGLSVALETAGDVDPEHFSRVVRWVDLLLLDVKHRDPQRLQAVTGAHLDRILSNLSQARSLTKEIVLRVPVIPGFNNEPEDLRGILRLAAQTGVSQVDLLPYHLLGKSKYTQLGRAYPYEDKYPALEKESLIPCQTWGDELHLQVTIGGKRLPLS</sequence>
<name>A0A9D2MYF4_9FIRM</name>
<protein>
    <submittedName>
        <fullName evidence="12">Glycyl-radical enzyme activating protein</fullName>
    </submittedName>
</protein>
<comment type="similarity">
    <text evidence="2">Belongs to the organic radical-activating enzymes family.</text>
</comment>
<dbReference type="InterPro" id="IPR001989">
    <property type="entry name" value="Radical_activat_CS"/>
</dbReference>
<dbReference type="CDD" id="cd01335">
    <property type="entry name" value="Radical_SAM"/>
    <property type="match status" value="1"/>
</dbReference>
<dbReference type="GO" id="GO:0051539">
    <property type="term" value="F:4 iron, 4 sulfur cluster binding"/>
    <property type="evidence" value="ECO:0007669"/>
    <property type="project" value="UniProtKB-KW"/>
</dbReference>
<dbReference type="InterPro" id="IPR017896">
    <property type="entry name" value="4Fe4S_Fe-S-bd"/>
</dbReference>
<dbReference type="Pfam" id="PF12838">
    <property type="entry name" value="Fer4_7"/>
    <property type="match status" value="1"/>
</dbReference>
<dbReference type="PANTHER" id="PTHR30352">
    <property type="entry name" value="PYRUVATE FORMATE-LYASE-ACTIVATING ENZYME"/>
    <property type="match status" value="1"/>
</dbReference>
<dbReference type="PIRSF" id="PIRSF000371">
    <property type="entry name" value="PFL_act_enz"/>
    <property type="match status" value="1"/>
</dbReference>
<reference evidence="12" key="2">
    <citation type="submission" date="2021-04" db="EMBL/GenBank/DDBJ databases">
        <authorList>
            <person name="Gilroy R."/>
        </authorList>
    </citation>
    <scope>NUCLEOTIDE SEQUENCE</scope>
    <source>
        <strain evidence="12">CHK185-1770</strain>
    </source>
</reference>
<comment type="catalytic activity">
    <reaction evidence="9">
        <text>glycyl-[protein] + reduced [flavodoxin] + S-adenosyl-L-methionine = glycin-2-yl radical-[protein] + semiquinone [flavodoxin] + 5'-deoxyadenosine + L-methionine + H(+)</text>
        <dbReference type="Rhea" id="RHEA:61976"/>
        <dbReference type="Rhea" id="RHEA-COMP:10622"/>
        <dbReference type="Rhea" id="RHEA-COMP:14480"/>
        <dbReference type="Rhea" id="RHEA-COMP:15993"/>
        <dbReference type="Rhea" id="RHEA-COMP:15994"/>
        <dbReference type="ChEBI" id="CHEBI:15378"/>
        <dbReference type="ChEBI" id="CHEBI:17319"/>
        <dbReference type="ChEBI" id="CHEBI:29947"/>
        <dbReference type="ChEBI" id="CHEBI:32722"/>
        <dbReference type="ChEBI" id="CHEBI:57618"/>
        <dbReference type="ChEBI" id="CHEBI:57844"/>
        <dbReference type="ChEBI" id="CHEBI:59789"/>
        <dbReference type="ChEBI" id="CHEBI:140311"/>
    </reaction>
</comment>
<keyword evidence="3" id="KW-0004">4Fe-4S</keyword>
<keyword evidence="7" id="KW-0408">Iron</keyword>
<keyword evidence="5" id="KW-0479">Metal-binding</keyword>
<dbReference type="PROSITE" id="PS51379">
    <property type="entry name" value="4FE4S_FER_2"/>
    <property type="match status" value="2"/>
</dbReference>
<dbReference type="PROSITE" id="PS00198">
    <property type="entry name" value="4FE4S_FER_1"/>
    <property type="match status" value="2"/>
</dbReference>
<feature type="domain" description="4Fe-4S ferredoxin-type" evidence="10">
    <location>
        <begin position="79"/>
        <end position="108"/>
    </location>
</feature>
<feature type="domain" description="Radical SAM core" evidence="11">
    <location>
        <begin position="18"/>
        <end position="306"/>
    </location>
</feature>
<dbReference type="SFLD" id="SFLDS00029">
    <property type="entry name" value="Radical_SAM"/>
    <property type="match status" value="1"/>
</dbReference>
<evidence type="ECO:0000256" key="2">
    <source>
        <dbReference type="ARBA" id="ARBA00009777"/>
    </source>
</evidence>
<evidence type="ECO:0000256" key="7">
    <source>
        <dbReference type="ARBA" id="ARBA00023004"/>
    </source>
</evidence>
<dbReference type="Pfam" id="PF04055">
    <property type="entry name" value="Radical_SAM"/>
    <property type="match status" value="1"/>
</dbReference>
<dbReference type="PROSITE" id="PS01087">
    <property type="entry name" value="RADICAL_ACTIVATING"/>
    <property type="match status" value="1"/>
</dbReference>
<dbReference type="SFLD" id="SFLDG01066">
    <property type="entry name" value="organic_radical-activating_enz"/>
    <property type="match status" value="1"/>
</dbReference>
<dbReference type="GO" id="GO:0046872">
    <property type="term" value="F:metal ion binding"/>
    <property type="evidence" value="ECO:0007669"/>
    <property type="project" value="UniProtKB-KW"/>
</dbReference>
<keyword evidence="6" id="KW-0560">Oxidoreductase</keyword>
<dbReference type="InterPro" id="IPR012839">
    <property type="entry name" value="Organic_radical_activase"/>
</dbReference>
<evidence type="ECO:0000256" key="9">
    <source>
        <dbReference type="ARBA" id="ARBA00047365"/>
    </source>
</evidence>
<proteinExistence type="inferred from homology"/>
<keyword evidence="8" id="KW-0411">Iron-sulfur</keyword>
<reference evidence="12" key="1">
    <citation type="journal article" date="2021" name="PeerJ">
        <title>Extensive microbial diversity within the chicken gut microbiome revealed by metagenomics and culture.</title>
        <authorList>
            <person name="Gilroy R."/>
            <person name="Ravi A."/>
            <person name="Getino M."/>
            <person name="Pursley I."/>
            <person name="Horton D.L."/>
            <person name="Alikhan N.F."/>
            <person name="Baker D."/>
            <person name="Gharbi K."/>
            <person name="Hall N."/>
            <person name="Watson M."/>
            <person name="Adriaenssens E.M."/>
            <person name="Foster-Nyarko E."/>
            <person name="Jarju S."/>
            <person name="Secka A."/>
            <person name="Antonio M."/>
            <person name="Oren A."/>
            <person name="Chaudhuri R.R."/>
            <person name="La Ragione R."/>
            <person name="Hildebrand F."/>
            <person name="Pallen M.J."/>
        </authorList>
    </citation>
    <scope>NUCLEOTIDE SEQUENCE</scope>
    <source>
        <strain evidence="12">CHK185-1770</strain>
    </source>
</reference>
<evidence type="ECO:0000313" key="12">
    <source>
        <dbReference type="EMBL" id="HJB98570.1"/>
    </source>
</evidence>
<dbReference type="Proteomes" id="UP000826793">
    <property type="component" value="Unassembled WGS sequence"/>
</dbReference>
<evidence type="ECO:0000259" key="11">
    <source>
        <dbReference type="PROSITE" id="PS51918"/>
    </source>
</evidence>
<dbReference type="Gene3D" id="3.30.70.20">
    <property type="match status" value="1"/>
</dbReference>
<feature type="domain" description="4Fe-4S ferredoxin-type" evidence="10">
    <location>
        <begin position="49"/>
        <end position="78"/>
    </location>
</feature>
<evidence type="ECO:0000256" key="3">
    <source>
        <dbReference type="ARBA" id="ARBA00022485"/>
    </source>
</evidence>
<comment type="caution">
    <text evidence="12">The sequence shown here is derived from an EMBL/GenBank/DDBJ whole genome shotgun (WGS) entry which is preliminary data.</text>
</comment>
<dbReference type="SFLD" id="SFLDG01118">
    <property type="entry name" value="activating_enzymes__group_2"/>
    <property type="match status" value="1"/>
</dbReference>
<dbReference type="InterPro" id="IPR013785">
    <property type="entry name" value="Aldolase_TIM"/>
</dbReference>
<dbReference type="InterPro" id="IPR017900">
    <property type="entry name" value="4Fe4S_Fe_S_CS"/>
</dbReference>
<evidence type="ECO:0000256" key="4">
    <source>
        <dbReference type="ARBA" id="ARBA00022691"/>
    </source>
</evidence>
<gene>
    <name evidence="12" type="ORF">H9710_08340</name>
</gene>
<organism evidence="12 13">
    <name type="scientific">Candidatus Acutalibacter pullicola</name>
    <dbReference type="NCBI Taxonomy" id="2838417"/>
    <lineage>
        <taxon>Bacteria</taxon>
        <taxon>Bacillati</taxon>
        <taxon>Bacillota</taxon>
        <taxon>Clostridia</taxon>
        <taxon>Eubacteriales</taxon>
        <taxon>Acutalibacteraceae</taxon>
        <taxon>Acutalibacter</taxon>
    </lineage>
</organism>
<dbReference type="AlphaFoldDB" id="A0A9D2MYF4"/>
<dbReference type="Gene3D" id="3.20.20.70">
    <property type="entry name" value="Aldolase class I"/>
    <property type="match status" value="1"/>
</dbReference>
<dbReference type="EMBL" id="DWXG01000066">
    <property type="protein sequence ID" value="HJB98570.1"/>
    <property type="molecule type" value="Genomic_DNA"/>
</dbReference>
<dbReference type="InterPro" id="IPR058240">
    <property type="entry name" value="rSAM_sf"/>
</dbReference>
<dbReference type="NCBIfam" id="TIGR02494">
    <property type="entry name" value="PFLE_PFLC"/>
    <property type="match status" value="1"/>
</dbReference>
<evidence type="ECO:0000256" key="6">
    <source>
        <dbReference type="ARBA" id="ARBA00023002"/>
    </source>
</evidence>
<dbReference type="InterPro" id="IPR034457">
    <property type="entry name" value="Organic_radical-activating"/>
</dbReference>
<evidence type="ECO:0000259" key="10">
    <source>
        <dbReference type="PROSITE" id="PS51379"/>
    </source>
</evidence>
<dbReference type="InterPro" id="IPR040074">
    <property type="entry name" value="BssD/PflA/YjjW"/>
</dbReference>
<dbReference type="GO" id="GO:0016491">
    <property type="term" value="F:oxidoreductase activity"/>
    <property type="evidence" value="ECO:0007669"/>
    <property type="project" value="UniProtKB-KW"/>
</dbReference>
<accession>A0A9D2MYF4</accession>
<evidence type="ECO:0000256" key="1">
    <source>
        <dbReference type="ARBA" id="ARBA00001966"/>
    </source>
</evidence>
<dbReference type="SUPFAM" id="SSF54862">
    <property type="entry name" value="4Fe-4S ferredoxins"/>
    <property type="match status" value="1"/>
</dbReference>
<keyword evidence="4" id="KW-0949">S-adenosyl-L-methionine</keyword>
<dbReference type="SUPFAM" id="SSF102114">
    <property type="entry name" value="Radical SAM enzymes"/>
    <property type="match status" value="1"/>
</dbReference>